<dbReference type="Gramene" id="KOM32021">
    <property type="protein sequence ID" value="KOM32021"/>
    <property type="gene ID" value="LR48_Vigan01g157700"/>
</dbReference>
<evidence type="ECO:0000313" key="1">
    <source>
        <dbReference type="EMBL" id="KOM32021.1"/>
    </source>
</evidence>
<dbReference type="EMBL" id="CM003371">
    <property type="protein sequence ID" value="KOM32021.1"/>
    <property type="molecule type" value="Genomic_DNA"/>
</dbReference>
<name>A0A0L9TNJ3_PHAAN</name>
<protein>
    <submittedName>
        <fullName evidence="1">Uncharacterized protein</fullName>
    </submittedName>
</protein>
<proteinExistence type="predicted"/>
<organism evidence="1 2">
    <name type="scientific">Phaseolus angularis</name>
    <name type="common">Azuki bean</name>
    <name type="synonym">Vigna angularis</name>
    <dbReference type="NCBI Taxonomy" id="3914"/>
    <lineage>
        <taxon>Eukaryota</taxon>
        <taxon>Viridiplantae</taxon>
        <taxon>Streptophyta</taxon>
        <taxon>Embryophyta</taxon>
        <taxon>Tracheophyta</taxon>
        <taxon>Spermatophyta</taxon>
        <taxon>Magnoliopsida</taxon>
        <taxon>eudicotyledons</taxon>
        <taxon>Gunneridae</taxon>
        <taxon>Pentapetalae</taxon>
        <taxon>rosids</taxon>
        <taxon>fabids</taxon>
        <taxon>Fabales</taxon>
        <taxon>Fabaceae</taxon>
        <taxon>Papilionoideae</taxon>
        <taxon>50 kb inversion clade</taxon>
        <taxon>NPAAA clade</taxon>
        <taxon>indigoferoid/millettioid clade</taxon>
        <taxon>Phaseoleae</taxon>
        <taxon>Vigna</taxon>
    </lineage>
</organism>
<reference evidence="2" key="1">
    <citation type="journal article" date="2015" name="Proc. Natl. Acad. Sci. U.S.A.">
        <title>Genome sequencing of adzuki bean (Vigna angularis) provides insight into high starch and low fat accumulation and domestication.</title>
        <authorList>
            <person name="Yang K."/>
            <person name="Tian Z."/>
            <person name="Chen C."/>
            <person name="Luo L."/>
            <person name="Zhao B."/>
            <person name="Wang Z."/>
            <person name="Yu L."/>
            <person name="Li Y."/>
            <person name="Sun Y."/>
            <person name="Li W."/>
            <person name="Chen Y."/>
            <person name="Li Y."/>
            <person name="Zhang Y."/>
            <person name="Ai D."/>
            <person name="Zhao J."/>
            <person name="Shang C."/>
            <person name="Ma Y."/>
            <person name="Wu B."/>
            <person name="Wang M."/>
            <person name="Gao L."/>
            <person name="Sun D."/>
            <person name="Zhang P."/>
            <person name="Guo F."/>
            <person name="Wang W."/>
            <person name="Li Y."/>
            <person name="Wang J."/>
            <person name="Varshney R.K."/>
            <person name="Wang J."/>
            <person name="Ling H.Q."/>
            <person name="Wan P."/>
        </authorList>
    </citation>
    <scope>NUCLEOTIDE SEQUENCE</scope>
    <source>
        <strain evidence="2">cv. Jingnong 6</strain>
    </source>
</reference>
<accession>A0A0L9TNJ3</accession>
<dbReference type="Proteomes" id="UP000053144">
    <property type="component" value="Chromosome 1"/>
</dbReference>
<dbReference type="PROSITE" id="PS51257">
    <property type="entry name" value="PROKAR_LIPOPROTEIN"/>
    <property type="match status" value="1"/>
</dbReference>
<dbReference type="AlphaFoldDB" id="A0A0L9TNJ3"/>
<evidence type="ECO:0000313" key="2">
    <source>
        <dbReference type="Proteomes" id="UP000053144"/>
    </source>
</evidence>
<gene>
    <name evidence="1" type="ORF">LR48_Vigan01g157700</name>
</gene>
<sequence length="136" mass="15273">MICGVWRNVEESQVTPWPTTARSSSSQTMGLAACRRSPVAISSHISIKVLHPKTRSHGCKSRSRRRDWVPPTSAAFVFCSARSRGFFPLLHHRAFHGQHRWQLHVAPLPSTSPTTGDASNQSLFQNWFGILEYCSD</sequence>